<reference evidence="4" key="1">
    <citation type="journal article" date="2019" name="Curr. Biol.">
        <title>Genome Sequence of Striga asiatica Provides Insight into the Evolution of Plant Parasitism.</title>
        <authorList>
            <person name="Yoshida S."/>
            <person name="Kim S."/>
            <person name="Wafula E.K."/>
            <person name="Tanskanen J."/>
            <person name="Kim Y.M."/>
            <person name="Honaas L."/>
            <person name="Yang Z."/>
            <person name="Spallek T."/>
            <person name="Conn C.E."/>
            <person name="Ichihashi Y."/>
            <person name="Cheong K."/>
            <person name="Cui S."/>
            <person name="Der J.P."/>
            <person name="Gundlach H."/>
            <person name="Jiao Y."/>
            <person name="Hori C."/>
            <person name="Ishida J.K."/>
            <person name="Kasahara H."/>
            <person name="Kiba T."/>
            <person name="Kim M.S."/>
            <person name="Koo N."/>
            <person name="Laohavisit A."/>
            <person name="Lee Y.H."/>
            <person name="Lumba S."/>
            <person name="McCourt P."/>
            <person name="Mortimer J.C."/>
            <person name="Mutuku J.M."/>
            <person name="Nomura T."/>
            <person name="Sasaki-Sekimoto Y."/>
            <person name="Seto Y."/>
            <person name="Wang Y."/>
            <person name="Wakatake T."/>
            <person name="Sakakibara H."/>
            <person name="Demura T."/>
            <person name="Yamaguchi S."/>
            <person name="Yoneyama K."/>
            <person name="Manabe R.I."/>
            <person name="Nelson D.C."/>
            <person name="Schulman A.H."/>
            <person name="Timko M.P."/>
            <person name="dePamphilis C.W."/>
            <person name="Choi D."/>
            <person name="Shirasu K."/>
        </authorList>
    </citation>
    <scope>NUCLEOTIDE SEQUENCE [LARGE SCALE GENOMIC DNA]</scope>
    <source>
        <strain evidence="4">cv. UVA1</strain>
    </source>
</reference>
<gene>
    <name evidence="3" type="ORF">STAS_21250</name>
</gene>
<name>A0A5A7QGQ7_STRAF</name>
<dbReference type="PANTHER" id="PTHR34188">
    <property type="entry name" value="OS01G0299500 PROTEIN"/>
    <property type="match status" value="1"/>
</dbReference>
<dbReference type="EMBL" id="BKCP01006915">
    <property type="protein sequence ID" value="GER44370.1"/>
    <property type="molecule type" value="Genomic_DNA"/>
</dbReference>
<feature type="transmembrane region" description="Helical" evidence="2">
    <location>
        <begin position="107"/>
        <end position="126"/>
    </location>
</feature>
<dbReference type="PANTHER" id="PTHR34188:SF5">
    <property type="entry name" value="OS05G0131900 PROTEIN"/>
    <property type="match status" value="1"/>
</dbReference>
<evidence type="ECO:0000313" key="3">
    <source>
        <dbReference type="EMBL" id="GER44370.1"/>
    </source>
</evidence>
<keyword evidence="2" id="KW-0472">Membrane</keyword>
<evidence type="ECO:0000313" key="4">
    <source>
        <dbReference type="Proteomes" id="UP000325081"/>
    </source>
</evidence>
<protein>
    <submittedName>
        <fullName evidence="3">T6A9.7 protein</fullName>
    </submittedName>
</protein>
<comment type="caution">
    <text evidence="3">The sequence shown here is derived from an EMBL/GenBank/DDBJ whole genome shotgun (WGS) entry which is preliminary data.</text>
</comment>
<sequence>MECNINNSGSRDKEVTIDIENGEGQHESRQGLVPNFEKDNKMAGAPKPPRPPRGPSLDSSDMRLLKEISKIAVKKRERVERIKALKKMKALSLSSSSSSSSSLSSSISAMVITVLFFLVLIIQGVGCSTSSNVRLHVAPQPAQESRGLTAVQFYRAVQ</sequence>
<keyword evidence="2" id="KW-1133">Transmembrane helix</keyword>
<evidence type="ECO:0000256" key="1">
    <source>
        <dbReference type="SAM" id="MobiDB-lite"/>
    </source>
</evidence>
<organism evidence="3 4">
    <name type="scientific">Striga asiatica</name>
    <name type="common">Asiatic witchweed</name>
    <name type="synonym">Buchnera asiatica</name>
    <dbReference type="NCBI Taxonomy" id="4170"/>
    <lineage>
        <taxon>Eukaryota</taxon>
        <taxon>Viridiplantae</taxon>
        <taxon>Streptophyta</taxon>
        <taxon>Embryophyta</taxon>
        <taxon>Tracheophyta</taxon>
        <taxon>Spermatophyta</taxon>
        <taxon>Magnoliopsida</taxon>
        <taxon>eudicotyledons</taxon>
        <taxon>Gunneridae</taxon>
        <taxon>Pentapetalae</taxon>
        <taxon>asterids</taxon>
        <taxon>lamiids</taxon>
        <taxon>Lamiales</taxon>
        <taxon>Orobanchaceae</taxon>
        <taxon>Buchnereae</taxon>
        <taxon>Striga</taxon>
    </lineage>
</organism>
<dbReference type="Proteomes" id="UP000325081">
    <property type="component" value="Unassembled WGS sequence"/>
</dbReference>
<keyword evidence="4" id="KW-1185">Reference proteome</keyword>
<keyword evidence="2" id="KW-0812">Transmembrane</keyword>
<dbReference type="AlphaFoldDB" id="A0A5A7QGQ7"/>
<proteinExistence type="predicted"/>
<dbReference type="OrthoDB" id="1899142at2759"/>
<feature type="region of interest" description="Disordered" evidence="1">
    <location>
        <begin position="1"/>
        <end position="61"/>
    </location>
</feature>
<evidence type="ECO:0000256" key="2">
    <source>
        <dbReference type="SAM" id="Phobius"/>
    </source>
</evidence>
<accession>A0A5A7QGQ7</accession>